<sequence length="77" mass="8962">MIGNELFQKLSHRDYSGSDLDNYAQLLSTIFFHLSNSNEIENFFSLLVKANSENKMIAIHDPENIKDEYFYSDLILV</sequence>
<keyword evidence="2" id="KW-1185">Reference proteome</keyword>
<dbReference type="RefSeq" id="WP_133944105.1">
    <property type="nucleotide sequence ID" value="NZ_SOEO01000002.1"/>
</dbReference>
<accession>A0A4R8IEA4</accession>
<dbReference type="OrthoDB" id="1264784at2"/>
<comment type="caution">
    <text evidence="1">The sequence shown here is derived from an EMBL/GenBank/DDBJ whole genome shotgun (WGS) entry which is preliminary data.</text>
</comment>
<protein>
    <submittedName>
        <fullName evidence="1">Uncharacterized protein</fullName>
    </submittedName>
</protein>
<organism evidence="1 2">
    <name type="scientific">Epilithonimonas xixisoli</name>
    <dbReference type="NCBI Taxonomy" id="1476462"/>
    <lineage>
        <taxon>Bacteria</taxon>
        <taxon>Pseudomonadati</taxon>
        <taxon>Bacteroidota</taxon>
        <taxon>Flavobacteriia</taxon>
        <taxon>Flavobacteriales</taxon>
        <taxon>Weeksellaceae</taxon>
        <taxon>Chryseobacterium group</taxon>
        <taxon>Epilithonimonas</taxon>
    </lineage>
</organism>
<dbReference type="AlphaFoldDB" id="A0A4R8IEA4"/>
<proteinExistence type="predicted"/>
<gene>
    <name evidence="1" type="ORF">B0I22_1652</name>
</gene>
<evidence type="ECO:0000313" key="2">
    <source>
        <dbReference type="Proteomes" id="UP000295313"/>
    </source>
</evidence>
<dbReference type="EMBL" id="SOEO01000002">
    <property type="protein sequence ID" value="TDX84058.1"/>
    <property type="molecule type" value="Genomic_DNA"/>
</dbReference>
<name>A0A4R8IEA4_9FLAO</name>
<reference evidence="1 2" key="1">
    <citation type="submission" date="2019-03" db="EMBL/GenBank/DDBJ databases">
        <title>Genomic Encyclopedia of Type Strains, Phase III (KMG-III): the genomes of soil and plant-associated and newly described type strains.</title>
        <authorList>
            <person name="Whitman W."/>
        </authorList>
    </citation>
    <scope>NUCLEOTIDE SEQUENCE [LARGE SCALE GENOMIC DNA]</scope>
    <source>
        <strain evidence="1 2">CGMCC 1.12802</strain>
    </source>
</reference>
<dbReference type="Proteomes" id="UP000295313">
    <property type="component" value="Unassembled WGS sequence"/>
</dbReference>
<evidence type="ECO:0000313" key="1">
    <source>
        <dbReference type="EMBL" id="TDX84058.1"/>
    </source>
</evidence>